<keyword evidence="1" id="KW-0812">Transmembrane</keyword>
<reference evidence="3 4" key="1">
    <citation type="submission" date="2020-03" db="EMBL/GenBank/DDBJ databases">
        <title>Genomic Encyclopedia of Type Strains, Phase IV (KMG-IV): sequencing the most valuable type-strain genomes for metagenomic binning, comparative biology and taxonomic classification.</title>
        <authorList>
            <person name="Goeker M."/>
        </authorList>
    </citation>
    <scope>NUCLEOTIDE SEQUENCE [LARGE SCALE GENOMIC DNA]</scope>
    <source>
        <strain evidence="3 4">DSM 29762</strain>
    </source>
</reference>
<evidence type="ECO:0000313" key="4">
    <source>
        <dbReference type="Proteomes" id="UP000590442"/>
    </source>
</evidence>
<sequence>MQFKHPELLWALFLLLIPLFIHLFQLRRFKKTPFTNVKLLQKIVVESRKSNTLKKWLLLITRLLLVAALVLAFAQPFFAEETALAKKDTVIYLDDSFSMQAKNNSVSLLEDAVQDLIKSIPKENTFSLFTNEKTFKNVELKDIQNDLLSLNFSNKQLKLKEVELKASTLFPQNKESIKNLIMVSDFQQHIFSGSIDSTQTGIQKHLVQLLPEKKENVVIDSAYVSTTLPNTIELTTELSSTSPIENIPVSLYNGENLIAKTSANFGGTKKASMVFTLPKNEVIHGKIEVSDAGLAYDNTLLFTINEKEKIKVLSITQGDSGFLNRIFWDDEFLYASYSLQNLDYSLLESQNLIVLNELNSIPNSLQNALKSFKNNGGYLVVVPSQTTDLTSYNQFLSSINSTTFSELMEGTFNMTQISFSHPLYTNVFEKKVTNFQYPTVSKYYRSQSTMPNILSFENGNPFLIGENGFYVFTSSLSKDNTNFKASPLIVPTFYSMGDNSLKSPELYTILGNFFSTDVAVSLGKDNILKLVQDTYEFIPQQQSFDNKVTLTFDNNFERNGIYTIKNGNENLKNISFNHPRNESDLSYLDINTLHATSKQSSIISLFSELENDNRVTDLWKWFVILALLFILVEILIQKVFK</sequence>
<dbReference type="SUPFAM" id="SSF52317">
    <property type="entry name" value="Class I glutamine amidotransferase-like"/>
    <property type="match status" value="1"/>
</dbReference>
<dbReference type="InterPro" id="IPR029062">
    <property type="entry name" value="Class_I_gatase-like"/>
</dbReference>
<dbReference type="InterPro" id="IPR011933">
    <property type="entry name" value="Double_TM_dom"/>
</dbReference>
<evidence type="ECO:0000259" key="2">
    <source>
        <dbReference type="Pfam" id="PF07584"/>
    </source>
</evidence>
<feature type="domain" description="Aerotolerance regulator N-terminal" evidence="2">
    <location>
        <begin position="1"/>
        <end position="76"/>
    </location>
</feature>
<dbReference type="InterPro" id="IPR024163">
    <property type="entry name" value="Aerotolerance_reg_N"/>
</dbReference>
<accession>A0A846QNK5</accession>
<feature type="transmembrane region" description="Helical" evidence="1">
    <location>
        <begin position="6"/>
        <end position="24"/>
    </location>
</feature>
<organism evidence="3 4">
    <name type="scientific">Saonia flava</name>
    <dbReference type="NCBI Taxonomy" id="523696"/>
    <lineage>
        <taxon>Bacteria</taxon>
        <taxon>Pseudomonadati</taxon>
        <taxon>Bacteroidota</taxon>
        <taxon>Flavobacteriia</taxon>
        <taxon>Flavobacteriales</taxon>
        <taxon>Flavobacteriaceae</taxon>
        <taxon>Saonia</taxon>
    </lineage>
</organism>
<evidence type="ECO:0000313" key="3">
    <source>
        <dbReference type="EMBL" id="NJB69708.1"/>
    </source>
</evidence>
<dbReference type="EMBL" id="JAATJJ010000001">
    <property type="protein sequence ID" value="NJB69708.1"/>
    <property type="molecule type" value="Genomic_DNA"/>
</dbReference>
<proteinExistence type="predicted"/>
<dbReference type="NCBIfam" id="TIGR02226">
    <property type="entry name" value="two_anch"/>
    <property type="match status" value="1"/>
</dbReference>
<keyword evidence="4" id="KW-1185">Reference proteome</keyword>
<dbReference type="Proteomes" id="UP000590442">
    <property type="component" value="Unassembled WGS sequence"/>
</dbReference>
<dbReference type="AlphaFoldDB" id="A0A846QNK5"/>
<dbReference type="Pfam" id="PF07584">
    <property type="entry name" value="BatA"/>
    <property type="match status" value="1"/>
</dbReference>
<dbReference type="PANTHER" id="PTHR37464">
    <property type="entry name" value="BLL2463 PROTEIN"/>
    <property type="match status" value="1"/>
</dbReference>
<dbReference type="PANTHER" id="PTHR37464:SF1">
    <property type="entry name" value="BLL2463 PROTEIN"/>
    <property type="match status" value="1"/>
</dbReference>
<protein>
    <recommendedName>
        <fullName evidence="2">Aerotolerance regulator N-terminal domain-containing protein</fullName>
    </recommendedName>
</protein>
<dbReference type="RefSeq" id="WP_167959898.1">
    <property type="nucleotide sequence ID" value="NZ_JAATJJ010000001.1"/>
</dbReference>
<comment type="caution">
    <text evidence="3">The sequence shown here is derived from an EMBL/GenBank/DDBJ whole genome shotgun (WGS) entry which is preliminary data.</text>
</comment>
<keyword evidence="1" id="KW-1133">Transmembrane helix</keyword>
<evidence type="ECO:0000256" key="1">
    <source>
        <dbReference type="SAM" id="Phobius"/>
    </source>
</evidence>
<name>A0A846QNK5_9FLAO</name>
<feature type="transmembrane region" description="Helical" evidence="1">
    <location>
        <begin position="56"/>
        <end position="78"/>
    </location>
</feature>
<gene>
    <name evidence="3" type="ORF">GGR42_000170</name>
</gene>
<keyword evidence="1" id="KW-0472">Membrane</keyword>
<feature type="transmembrane region" description="Helical" evidence="1">
    <location>
        <begin position="618"/>
        <end position="636"/>
    </location>
</feature>